<comment type="caution">
    <text evidence="1">The sequence shown here is derived from an EMBL/GenBank/DDBJ whole genome shotgun (WGS) entry which is preliminary data.</text>
</comment>
<gene>
    <name evidence="1" type="ORF">S12H4_28727</name>
</gene>
<organism evidence="1">
    <name type="scientific">marine sediment metagenome</name>
    <dbReference type="NCBI Taxonomy" id="412755"/>
    <lineage>
        <taxon>unclassified sequences</taxon>
        <taxon>metagenomes</taxon>
        <taxon>ecological metagenomes</taxon>
    </lineage>
</organism>
<dbReference type="EMBL" id="BARW01016504">
    <property type="protein sequence ID" value="GAI91819.1"/>
    <property type="molecule type" value="Genomic_DNA"/>
</dbReference>
<proteinExistence type="predicted"/>
<name>X1UHH3_9ZZZZ</name>
<evidence type="ECO:0000313" key="1">
    <source>
        <dbReference type="EMBL" id="GAI91819.1"/>
    </source>
</evidence>
<accession>X1UHH3</accession>
<sequence length="115" mass="13520">MDLVVKKFKYIIDGKHKNGKIFQKEFNVFAGDINEAREELGYCLDYHGYITEWEIVSEQELGASSDRGPVEKYKEDGAFTMYDPCFVLIDPKTGKKEKWSIWEEEGIYDFEKDEE</sequence>
<protein>
    <submittedName>
        <fullName evidence="1">Uncharacterized protein</fullName>
    </submittedName>
</protein>
<reference evidence="1" key="1">
    <citation type="journal article" date="2014" name="Front. Microbiol.">
        <title>High frequency of phylogenetically diverse reductive dehalogenase-homologous genes in deep subseafloor sedimentary metagenomes.</title>
        <authorList>
            <person name="Kawai M."/>
            <person name="Futagami T."/>
            <person name="Toyoda A."/>
            <person name="Takaki Y."/>
            <person name="Nishi S."/>
            <person name="Hori S."/>
            <person name="Arai W."/>
            <person name="Tsubouchi T."/>
            <person name="Morono Y."/>
            <person name="Uchiyama I."/>
            <person name="Ito T."/>
            <person name="Fujiyama A."/>
            <person name="Inagaki F."/>
            <person name="Takami H."/>
        </authorList>
    </citation>
    <scope>NUCLEOTIDE SEQUENCE</scope>
    <source>
        <strain evidence="1">Expedition CK06-06</strain>
    </source>
</reference>
<dbReference type="AlphaFoldDB" id="X1UHH3"/>